<comment type="subcellular location">
    <subcellularLocation>
        <location evidence="1">Secreted</location>
    </subcellularLocation>
</comment>
<dbReference type="PRINTS" id="PR00313">
    <property type="entry name" value="CABNDNGRPT"/>
</dbReference>
<gene>
    <name evidence="7" type="ORF">V5E97_15165</name>
</gene>
<dbReference type="PANTHER" id="PTHR38340">
    <property type="entry name" value="S-LAYER PROTEIN"/>
    <property type="match status" value="1"/>
</dbReference>
<dbReference type="Gene3D" id="2.60.120.380">
    <property type="match status" value="1"/>
</dbReference>
<dbReference type="InterPro" id="IPR013783">
    <property type="entry name" value="Ig-like_fold"/>
</dbReference>
<protein>
    <submittedName>
        <fullName evidence="7">SdrD B-like domain-containing protein</fullName>
    </submittedName>
</protein>
<dbReference type="InterPro" id="IPR028994">
    <property type="entry name" value="Integrin_alpha_N"/>
</dbReference>
<evidence type="ECO:0000256" key="3">
    <source>
        <dbReference type="ARBA" id="ARBA00022729"/>
    </source>
</evidence>
<proteinExistence type="predicted"/>
<accession>A0AAU7CQP6</accession>
<name>A0AAU7CQP6_9BACT</name>
<organism evidence="7">
    <name type="scientific">Singulisphaera sp. Ch08</name>
    <dbReference type="NCBI Taxonomy" id="3120278"/>
    <lineage>
        <taxon>Bacteria</taxon>
        <taxon>Pseudomonadati</taxon>
        <taxon>Planctomycetota</taxon>
        <taxon>Planctomycetia</taxon>
        <taxon>Isosphaerales</taxon>
        <taxon>Isosphaeraceae</taxon>
        <taxon>Singulisphaera</taxon>
    </lineage>
</organism>
<evidence type="ECO:0000313" key="7">
    <source>
        <dbReference type="EMBL" id="XBH07325.1"/>
    </source>
</evidence>
<keyword evidence="4" id="KW-0677">Repeat</keyword>
<dbReference type="SMART" id="SM00191">
    <property type="entry name" value="Int_alpha"/>
    <property type="match status" value="4"/>
</dbReference>
<dbReference type="InterPro" id="IPR013519">
    <property type="entry name" value="Int_alpha_beta-p"/>
</dbReference>
<keyword evidence="2" id="KW-0964">Secreted</keyword>
<keyword evidence="3" id="KW-0732">Signal</keyword>
<dbReference type="Gene3D" id="2.160.20.160">
    <property type="match status" value="1"/>
</dbReference>
<dbReference type="PROSITE" id="PS51470">
    <property type="entry name" value="FG_GAP"/>
    <property type="match status" value="2"/>
</dbReference>
<dbReference type="InterPro" id="IPR018511">
    <property type="entry name" value="Hemolysin-typ_Ca-bd_CS"/>
</dbReference>
<dbReference type="Pfam" id="PF17210">
    <property type="entry name" value="SdrD_B"/>
    <property type="match status" value="1"/>
</dbReference>
<dbReference type="PANTHER" id="PTHR38340:SF1">
    <property type="entry name" value="S-LAYER PROTEIN"/>
    <property type="match status" value="1"/>
</dbReference>
<evidence type="ECO:0000259" key="6">
    <source>
        <dbReference type="Pfam" id="PF17210"/>
    </source>
</evidence>
<dbReference type="Pfam" id="PF01839">
    <property type="entry name" value="FG-GAP"/>
    <property type="match status" value="2"/>
</dbReference>
<dbReference type="SUPFAM" id="SSF51120">
    <property type="entry name" value="beta-Roll"/>
    <property type="match status" value="10"/>
</dbReference>
<dbReference type="Gene3D" id="2.60.40.10">
    <property type="entry name" value="Immunoglobulins"/>
    <property type="match status" value="1"/>
</dbReference>
<dbReference type="Gene3D" id="2.150.10.10">
    <property type="entry name" value="Serralysin-like metalloprotease, C-terminal"/>
    <property type="match status" value="10"/>
</dbReference>
<dbReference type="GO" id="GO:0005509">
    <property type="term" value="F:calcium ion binding"/>
    <property type="evidence" value="ECO:0007669"/>
    <property type="project" value="InterPro"/>
</dbReference>
<dbReference type="GO" id="GO:0005576">
    <property type="term" value="C:extracellular region"/>
    <property type="evidence" value="ECO:0007669"/>
    <property type="project" value="UniProtKB-SubCell"/>
</dbReference>
<feature type="domain" description="SD-repeat containing protein B" evidence="6">
    <location>
        <begin position="897"/>
        <end position="969"/>
    </location>
</feature>
<evidence type="ECO:0000256" key="1">
    <source>
        <dbReference type="ARBA" id="ARBA00004613"/>
    </source>
</evidence>
<dbReference type="Gene3D" id="2.130.10.130">
    <property type="entry name" value="Integrin alpha, N-terminal"/>
    <property type="match status" value="2"/>
</dbReference>
<evidence type="ECO:0000256" key="5">
    <source>
        <dbReference type="ARBA" id="ARBA00023180"/>
    </source>
</evidence>
<sequence length="6955" mass="722057">MKTRRNRTSRATELLRKATWNHRRRVRLGAIEALEQRIVLTGDLTLDQLVASLQPVSITGATILVHDYAADDAGANALYDLGAAVRTRADAANGATGGAWLVDHNALNGVDMVDAGRSTLPTLGGPASGELVLVYDWGAVSRQAAGGVAQAAGDGLTALMTRLGLINPATGTGAPLHLIGEGTGAVVVSEAVERMARFGINVDQETFLDPHDFDQGPDSAGGVLAVDGLQGLATGGPQGGYGAVVWSNVEFADAYYQTTATPSGRPIPGAFNSYLPGSSFISNLPGHQQPRAAYLESVVNTAVTNRGFALSRIAGGVRGLPTFFTTSTGLTQSHIFSNPTLVNPDTGVVKLAGLAAIGFTGATTAAADFTAQHSAPLWSSQEVVNGDFNSVGTGGFLPGWSAPGSGVAPIGTAGSNAFLLLSATGPQRSHLAQVVPTGSSMLAFDVKRVSSDADDQLAVYLGATLLGRVALNQTDSAFVTQRLALPDNLKGSAAGIRFQIEGGAAVGAVVHVDNLRFEAGGRSGDVLAVDLRDVMPSGLVYVLSGFDLVSADGSTATPLTATINVGRRDWLLTAGAIGAGFVIFSERVDGELHPFSQTGRFYLAPGTEDGLPQDGSSTDRGFQGRLRVRFTVDGVPQTLDLRVLAGASGQGPSALHPEASTLEILRQQQRLRWLGFPDVNGDQLVVDGIVGPLTQHATGLFNAAVAATDYSPSGSLSAGARAWANVPQAPTWGLLNGPLQAGDFTTAAGAPLFATSWVRDTIRNGARAARVAGVTDPIILNRLSVNAGSSTPSPHGGHQAGMAFDLQVFVNARTASPGTALSAAEQKFLDLLLKFHLNTPAGTRIEHVVVGNAKIAAAFNTAIGRIVASATATDPAEAHIDMIALPAEQLANGQIRGLIWRDDTKNGVRDADEAGLGGWTVYLDLDSDGQLDANEPTTVTNPDGSYTFSGLAAGTYAVASLEEDCWVQTAPAPTVGTPAGARLVTLAAGQTVTGVDFGERLPLSVERVIHAVEDFADRMEALGNQAENAVPLPGITETDPVTGLEKPVTLGGLLNIKDAIDKNIVIPLKTFLNQDPEASSKAIAEHLKTLSRVIGNFTYNVNIGSGGYGYSPDKEQLFYNLQIHAVGTYITDVNLGSKAEKYGITFPTKPHVIATATLDLNFTIGFNTDCDVPWEDFFFVQLHQLHGVIDADATNISGNAKAGIVGATITNGELHLDATTDVTLNNGNPTTIGDFMKSSIGDLFDVEAEGCLTGNFPLIVTLGGFTVPGLPPALVIDECAETGSGDIYDGEDPEVKPDAKYVSSLGMFELLTPQSLSSAIGSLANSLSNLSTADLLNQNIPWANLGLGKGFAVGDAFQKAIAGPVTNVRLTADGLPPGGVKINADSTITLTLNGDKVVTFSVPRSVTANNNSLLDLADDLRGALAAALNSSPLAGKLTAVASGGKIALVATGPEINAIRIEGAQAFGFGAVQEVDGLNFGTIQEMMSLLSSALGTAVTADYNPTSRELTFRVSSFETRIDLGTRTIDLGANLGNLGGVKTSSTVSVGATVGGGFTVGIELKPLGEGFALTTATLLSALNAGKGVVIEGGFANHLQVKLSNGSASFLVDLRGATTVGDIITRIRQASVLAGVPRVQVAINATGTGLDLTDLTLVPTGSPVATFEVSAANGSRAAFGLGLIGRDLDGDGLINGAALHGQTLADRLYIRDAAFHATIDVRADDVDAEARLGMVALSVVNGQASAFASVNVTLKDPGIVSNDGRIFLSELSGGDIDAVLNPPTVAISAGFEFPVVLTSSINGLSLGQDPRIVGVWANALDPNGLRVYYQGLDPVLQFRGLSVAGMTEETALSALNDGSGVRITAGQDDLIIRRRDGTVHRINLDGSRTVGDVLRAIREATAGKVLFEIDREGRRFVATDTTVGALTFSLAAVAGSSATADLGLVANDSDNDGKITGDEVFSPGILASLRQLVTFLASLEQGAFLGAKLPVLNKSLPELLAFADNLGATLDSLRSKASSSLQTLETAMEQALGLAPADLTLRLDGKVLRIQLAFGRSVSKQLGLDLDLSSKGLGRLVDARAQAALQVSAGAQLNLDLGIDLTDPNNPRPFFYTGGTSFSLTASARNTAPVTMSAALGPFGVFLKNGTVALDADGSGPLTTPARFTARWNDPDGDGRISLEGLGSAGTSFTIVGAVAANLPTFFPTESQALGPITLAVLDLGNVTGSTTLTTPNFANAGFDLTSNLGAFVDGWDGLFALIERTLTSDVLGKVKLPIIGGNLAHAASFVADLRQAVTGNLSVGGLVRNDAAAFLRQTLFTALNDLGFLRDTDNNGQININDVGLVSDTDHVQFNLKLGGTAAVASNLDFDLGLPGLNLGLNNSGVTLTSSFGFDLSVGIDRNDGVYFQFNPAKTDDLTLTVRAELAAGATATGKLGFLQLDVVNDHAFAQGTFAVDITPGAGGRVRLRDLASPASLGLGATFTGSVDVGLNLITSFGGSAQFPRMRTTLDVDWGFNNASTRTDTAQFGGAPDVRFSAIQLSLGSFFSDFLAPVVTNIKRALDPIQPILQVLTSPLPVISDLAGTVTLLDLARVFGYDQTADFIEAVNDINTLANRLSSSTGDLWVDLGSFTVDGKLARNSAAAGQLMPSQIFASNYSAIKSQIATQPELSTTFTTATDISGGAFSFPILENPASAFALLLGQDATLFTYDMPALGFKFEYSQFFPIIGPLGARITGSIGATADFAFGFDTKGLRHYAAGGYANPGAIAEGFYISDRANADGTGTDVPELVLSGALTAAAEINVAVARVGVGGGVFLDVYFDLHDNDNDGKVRFDEIASNFDLGPLHIFDVSGKFFAALIAYVKIGFKTPFGYVTVLNAEKRFAEVTLFDFSLARPAGPPPSLARVEGGTLRINSTANADRFLLRSGLTSDSVIVESNGKTETYTGVARIDADGGDGDDVITLHEGIVLDATLRGGSGNDRLTSGAGRTVFEGGEGNDVLAAGAGPATMSGGSGDDTLLGGDGDDVLAGDAGRDLIRGGLGHDRLEGGNDADQLYGDDGDDTLLGQDGDDVLAGGYGNDRLEGGLGGDRLDGLEGDDVLIGGEGYDVLDGGYGNDLIVGGLAIVNGSSVSGLSGNDDNEIYGNRGNDTIYGAGGNDRIDTGQGADVVYAGAGNDWIDGGGGNDLIDAGDGNDTVYGGSGSDTLIGGWGRDSLYAGGSDGSPAVLGEPHTIYGDLVNLNAVGPGNQADHSDSIYGGDDADSLYGGAGNDTIYGGAGSDYLVGGWGRDTIFAGRNASGGGSAADINTVFGDLEGAGTAPGTAEDHADRIYGDLGRDIIRTGVGSDWIDARAGNNDIDAGNGDNTIIAGIGDDTIVAGSGNDVIDAGHGNNLIDAGAGNNDVTSGSGADRITTGSGNDRIRAGDGDNTIVAGEGNNVITTGLGIDSILTLSGDDTITTGHGRKTINAGDGRNVVTTGDGTNTIVTGIGNDTIIVGNGGPGGGNLIQAGDGNNWVTAGSANDRITTGSGHDTIAGGAGDNTIVAGGGNNVITTGLGIDSITTGTGDDTITTGHGRKTIDAGDGRNVVTTGDGANTITTGGGNDVITVGNGSAEGGNLIQAGNGDNRVTTGSASDRITTGSGHDTITGGAGQDLIVSGAGYDLIDAGAGNDTVLAGLGNDTVSGGDGDDLIVGDAGDDLLSGDGGRDLIWGGRPEDAVASWEANPGSTFSWLLRFADAALVLPPGFAAAKAEAEALLGRSQTYNAPRITPVDLLNISVDGRSPVNGAPGDGRDQIFGGNDTDWLFGGGEVDFIDAGAGDDYVDGGLSDDALRGSDGDDVIRGGKNNDVIRGGEGIDQIYGMEGDDLLFGDSGSNGVQEGQRLWGGSGYDTLYAYASTYEGAVEATLFGDELRGDEDGDNLYGNLRRDLLFGGAGADYLHGDYLEGPLYARGTNSGVVGAADTLLGGLGQDQIFGGGGNDQLWGGQDGDWLEGMGGSDTLYGGSAADILVVDVDSRYFTNGVANSLDVVDGHHGNAPNDFTSLDDAVDVMLIEGDKTIVPGQFFRNDTIRVTENPVTGQLDVSYQSTRDGAPADVRSRNLTIDWRGGPGQVPKVEQIQISGLMGDDLLSVDLRSATITQLVQNTPGQPWLAVLSGGPGNDTILGTPGRDRIDGGPGSDNLYGFAGDDRIWGDFFNGDPLTDHDRLFAGAGADDLIGGQGSNDLYAWSRDPALGLLFGVFIDAQGVLHDDTTKDVDLNAALSLIPGTSGVTSLRKITGLATDAAAQVDRFRFNLPRAGLATDTIALDRFSAAFGDQIIELYKGGVKVRTLTVAAPANGSTATGVFDLAGLVAGDYELRVRYGSTPSAFSGSIGYQLRFAVGTSGATDLDLTYRLEDTGLNRMLGANNPARSDMLYGGTGLDFLYGNGGGGVNGDQIITRHGTPFVGTEDGLSQDDQWKSYAKSTDRVWYVGLSEAAETVDVGYDTDPYSDFFGRHFIRVRQAGSDTIKFRFGQFAPVDTATGADKISANDAFYDAEGLAYSYDRETGQLTPLAPDDWRNLASERLGGQGRTTPIVGIGALLPPEADFLAILIDALGGDDTIHVNETVQKTVWIDAGAGNDKVTIDPQRAFLPDRTEGTGTGPGRLAERNDTFGHAYSLGPINGSTRFNGLTIDSATGPVGLNEPSDPDWYAFTLTQPVVRGDLVRVVPLTPKQNLRLSVSLYALDALGAQGALLGSQTADLTPDGLGVAYLDLKTLGISGLAPNTPYRLKIVSVGGVTTDYRLEFALSATTDLAETNDTPESAFQVTAIDRRAEVNGLTLRSDADTDWFRFTLNGTMGAGSGIDLEASNIDGSFTFVLFQSINGVATQVGTPQSAVLDTVLGVKKASLSLNGQTAGDYWVKVTGTQTRYRLVPHFSLPTVSGNSTQATAFPLAAGGLPRWIGPGTLTSEADADWFTFTLNSPAARSAAVQVRASIPNGSVRSADTRFLAELLRLDPSTGIAVLLNSAEAIYGSIASLGLAGLGAGTYFVRVKGPDDGDSLKSEVYNGTAGTPAAAPVSFDILATLEQVVRGNTTQATAYNLPPVSLLGRLGELSLPTAGSANWFQLTLATDAVAGDLLAIHSGNSADAVRLELIDTSGRTLREARTSALADGLLDLEGLFAGTYWLKITGPSVSRPATTSTPATYPLSYELFAPNTRATLGSLDLAGHVTRDLSTPAGSDRRDVILGGTGNDSLSGGSGEDWIFGGAGNDVLTGGPDRQAEDLIFGGDGDDIFQVMPDWLPINPATGRPGDPASADLFVGGAGDNRVLFLGGDRVNPNDTNSWLISDYVALGYDRFLQRQKMTSLVWDEGTYVDPSTGATVPKGEYVRGSDGQFLQKYAFFRTRDINRTVINTRGGADIVHADAGHTIGEETWGIARGDVQARAQAFAQIEIFGGDGDDMLFGSANDDLIFGENGNDYIAGGEGDDHIEGGDGEDYLYGNRYYTDASHPAQGTETQLSRTSTLLKGTPDYQGLQPAPKPGARIDHSFADDLTGSLVIPVKPAGVSLPSSATATTNLADSFALEGLADNDRLGLVEQIGDLNGDGFNDFLVSGEAGASYILLGPVDPSTLYRVETGEFDNSSNTPGIKDLRVRGEDWSFVVPFGTDLARETSLPFYRIQGRAEILVGAGLGRPARTQGNIGGLTNNRTVIIPPPTTSSTDGLDADRRARTDLVFLRKNGADYEVNILFGSIGLPRSINQLSDATAQVSTLTLSNAGSNYTNGTNYALIFSGGGGSGASGTFDVIAGHVTNLKLLAGGSGYTSSPTLSFANGGAGSGVSATVAVSDSIRKITLPAGFASAASDGLASLDAYVVNWDKDGFGDIFIISRSSTMASGVIGLLYSGRDIANGNNPTPEFELRKDATAGPSVSYTGLTAVVAGDVNGDGYEDILVANPIFAADATNGNIGRVYLVMGRDRNTSTTADAIFLDSGDANAFAADFIWEQRGLGAGVYTVGDTNKDGYAELAFARSFNTTIAGQTDGLSIVAGSPDYAASTLAAKRGRTRFTAVAPGAGLSPTSLLNVGLFEVNRGSSGSGTLQATAGDFDGDGRTDLVVGDPTQNKTYVYYSNSTASPTRMRVSQDIRAARLDLANRIVGLAAAADATLTGEGLDDQFGVMPLTPGMDLDGDRIDDLLVGAPRADVATAKLTGDAGRVYVLYGDPRLFSVPNAGPYITNRDVPGSGLFLVDPPTGETVREPGTLTGDETEKWFRFSTLGDGQIGNQIRVLMENNDTLNISRPARPTLNSSVQLRQDNFPANQKVSEQPIPLGSMSFIDMAPRTGVSNLEINGSLKKYAAIDVDLSRFLGLIEEVGLISAFSLFLPIGTPTAAGTIIVELLDREADRLANGIFPMADSAATTAQHFPTVTASYTAGTAQTLRIDLSEAVRQALAAGMTRLSFRIKGGATDGATLALPLPNLADPNSTRVEVQTDRRTGFVADVYNLEGRRFAQGLAIIDTRSFDAGDYIIRVYDPFEEPSHPLYERDYNRTAGFNFNLEFSPPKLGDADAPSDRDEIRGGKDNDYIEGGNYLDRLYGGDGFGIDVFRGENIEIRDFQTGTFGDIASNPRAGEEYFEVARPDDFVVVFNSIALETKVAQALNLAVEYVLPGGTNTAFRAQRPLRASDLTQLVELDASFLGLTDLLLDPDNYKSDPSANDFFTYPRKLALRGIDYAVNLEFLALAGNQIADISLFEPGIRPSRETHGELGLRSLHYLDLDYNPLIASPNQSIETQTDPQKTTQGPLAPLARLRDPRFLSLDGLTGRTGQLSTIGTNLVLDATPTAFTGPGAAFFYPTVYNLDDLSKLNTLKWLSFNGNAPRRFVDFTAVGTGNPQALVASGLTVTGSASLSVGVTGSAALSVGTTGLGVSGGQIATRLDGTEELTFVFTGDPAGGQWPILKHWHPARHGPRPTPITGHPGLLRTRNLGRHEWQRNCQRVHP</sequence>
<evidence type="ECO:0000256" key="2">
    <source>
        <dbReference type="ARBA" id="ARBA00022525"/>
    </source>
</evidence>
<dbReference type="InterPro" id="IPR001343">
    <property type="entry name" value="Hemolysn_Ca-bd"/>
</dbReference>
<dbReference type="RefSeq" id="WP_406700164.1">
    <property type="nucleotide sequence ID" value="NZ_CP155447.1"/>
</dbReference>
<dbReference type="InterPro" id="IPR050557">
    <property type="entry name" value="RTX_toxin/Mannuronan_C5-epim"/>
</dbReference>
<dbReference type="InterPro" id="IPR013517">
    <property type="entry name" value="FG-GAP"/>
</dbReference>
<dbReference type="SUPFAM" id="SSF117074">
    <property type="entry name" value="Hypothetical protein PA1324"/>
    <property type="match status" value="1"/>
</dbReference>
<dbReference type="InterPro" id="IPR011049">
    <property type="entry name" value="Serralysin-like_metalloprot_C"/>
</dbReference>
<dbReference type="PROSITE" id="PS00330">
    <property type="entry name" value="HEMOLYSIN_CALCIUM"/>
    <property type="match status" value="13"/>
</dbReference>
<dbReference type="InterPro" id="IPR033764">
    <property type="entry name" value="Sdr_B"/>
</dbReference>
<evidence type="ECO:0000256" key="4">
    <source>
        <dbReference type="ARBA" id="ARBA00022737"/>
    </source>
</evidence>
<dbReference type="SUPFAM" id="SSF69318">
    <property type="entry name" value="Integrin alpha N-terminal domain"/>
    <property type="match status" value="2"/>
</dbReference>
<reference evidence="7" key="1">
    <citation type="submission" date="2024-05" db="EMBL/GenBank/DDBJ databases">
        <title>Planctomycetes of the genus Singulisphaera possess chitinolytic capabilities.</title>
        <authorList>
            <person name="Ivanova A."/>
        </authorList>
    </citation>
    <scope>NUCLEOTIDE SEQUENCE</scope>
    <source>
        <strain evidence="7">Ch08T</strain>
    </source>
</reference>
<dbReference type="EMBL" id="CP155447">
    <property type="protein sequence ID" value="XBH07325.1"/>
    <property type="molecule type" value="Genomic_DNA"/>
</dbReference>
<dbReference type="Pfam" id="PF00353">
    <property type="entry name" value="HemolysinCabind"/>
    <property type="match status" value="25"/>
</dbReference>
<keyword evidence="5" id="KW-0325">Glycoprotein</keyword>